<dbReference type="Gene3D" id="1.25.40.20">
    <property type="entry name" value="Ankyrin repeat-containing domain"/>
    <property type="match status" value="1"/>
</dbReference>
<dbReference type="InterPro" id="IPR036770">
    <property type="entry name" value="Ankyrin_rpt-contain_sf"/>
</dbReference>
<dbReference type="OrthoDB" id="198309at2"/>
<proteinExistence type="predicted"/>
<evidence type="ECO:0000313" key="1">
    <source>
        <dbReference type="EMBL" id="AKU70591.1"/>
    </source>
</evidence>
<protein>
    <submittedName>
        <fullName evidence="2">Ankyrin repeat domain-containing protein</fullName>
    </submittedName>
</protein>
<dbReference type="Proteomes" id="UP000682005">
    <property type="component" value="Chromosome 2"/>
</dbReference>
<dbReference type="RefSeq" id="WP_025078990.1">
    <property type="nucleotide sequence ID" value="NZ_BAKO01000035.1"/>
</dbReference>
<dbReference type="Proteomes" id="UP000060345">
    <property type="component" value="Chromosome 2"/>
</dbReference>
<reference evidence="2 4" key="2">
    <citation type="submission" date="2021-03" db="EMBL/GenBank/DDBJ databases">
        <title>Human Oral Microbial Genomes.</title>
        <authorList>
            <person name="Johnston C.D."/>
            <person name="Chen T."/>
            <person name="Dewhirst F.E."/>
        </authorList>
    </citation>
    <scope>NUCLEOTIDE SEQUENCE [LARGE SCALE GENOMIC DNA]</scope>
    <source>
        <strain evidence="2 4">W1435</strain>
    </source>
</reference>
<dbReference type="Pfam" id="PF13637">
    <property type="entry name" value="Ank_4"/>
    <property type="match status" value="1"/>
</dbReference>
<evidence type="ECO:0000313" key="2">
    <source>
        <dbReference type="EMBL" id="QUB85271.1"/>
    </source>
</evidence>
<sequence length="193" mass="21516">MRKNKTNKKGDFSRLDIVEIISQKDDFNRLKSFLEGNGGLDAVDEYGRTGLVNCIITFNNPLEACPFANEYAKQLIESGADINKTDTGGHAALHHCILSKNHEMFDYLLSRPNTNLHVEPGLLGYALSHDIDYTPNIIKLLDLGLDPFKKGNLFSTYQVLVGIDNGTVKIGNQTKNVKPILAHIKQLYGDRTQ</sequence>
<dbReference type="KEGG" id="pfus:ADJ77_12770"/>
<accession>A0A0K1NPI2</accession>
<dbReference type="EMBL" id="CP072369">
    <property type="protein sequence ID" value="QUB85271.1"/>
    <property type="molecule type" value="Genomic_DNA"/>
</dbReference>
<name>A0A0K1NPI2_9BACT</name>
<evidence type="ECO:0000313" key="3">
    <source>
        <dbReference type="Proteomes" id="UP000060345"/>
    </source>
</evidence>
<gene>
    <name evidence="1" type="ORF">ADJ77_12770</name>
    <name evidence="2" type="ORF">J5A51_03000</name>
</gene>
<dbReference type="AlphaFoldDB" id="A0A0K1NPI2"/>
<reference evidence="1 3" key="1">
    <citation type="submission" date="2015-07" db="EMBL/GenBank/DDBJ databases">
        <authorList>
            <person name="Noorani M."/>
        </authorList>
    </citation>
    <scope>NUCLEOTIDE SEQUENCE [LARGE SCALE GENOMIC DNA]</scope>
    <source>
        <strain evidence="1 3">W1435</strain>
    </source>
</reference>
<evidence type="ECO:0000313" key="4">
    <source>
        <dbReference type="Proteomes" id="UP000682005"/>
    </source>
</evidence>
<keyword evidence="4" id="KW-1185">Reference proteome</keyword>
<organism evidence="1 3">
    <name type="scientific">Prevotella fusca JCM 17724</name>
    <dbReference type="NCBI Taxonomy" id="1236517"/>
    <lineage>
        <taxon>Bacteria</taxon>
        <taxon>Pseudomonadati</taxon>
        <taxon>Bacteroidota</taxon>
        <taxon>Bacteroidia</taxon>
        <taxon>Bacteroidales</taxon>
        <taxon>Prevotellaceae</taxon>
        <taxon>Prevotella</taxon>
    </lineage>
</organism>
<dbReference type="SUPFAM" id="SSF48403">
    <property type="entry name" value="Ankyrin repeat"/>
    <property type="match status" value="1"/>
</dbReference>
<dbReference type="InterPro" id="IPR002110">
    <property type="entry name" value="Ankyrin_rpt"/>
</dbReference>
<dbReference type="EMBL" id="CP012075">
    <property type="protein sequence ID" value="AKU70591.1"/>
    <property type="molecule type" value="Genomic_DNA"/>
</dbReference>